<name>A0A2S6FVJ9_9CLOT</name>
<dbReference type="Pfam" id="PF05175">
    <property type="entry name" value="MTS"/>
    <property type="match status" value="1"/>
</dbReference>
<dbReference type="GO" id="GO:0032259">
    <property type="term" value="P:methylation"/>
    <property type="evidence" value="ECO:0007669"/>
    <property type="project" value="UniProtKB-KW"/>
</dbReference>
<keyword evidence="2" id="KW-0808">Transferase</keyword>
<keyword evidence="2" id="KW-0489">Methyltransferase</keyword>
<feature type="domain" description="Methyltransferase small" evidence="1">
    <location>
        <begin position="39"/>
        <end position="139"/>
    </location>
</feature>
<dbReference type="RefSeq" id="WP_104410453.1">
    <property type="nucleotide sequence ID" value="NZ_PTIS01000016.1"/>
</dbReference>
<gene>
    <name evidence="2" type="ORF">BD821_11636</name>
</gene>
<reference evidence="2 3" key="1">
    <citation type="submission" date="2018-02" db="EMBL/GenBank/DDBJ databases">
        <title>Genomic Encyclopedia of Archaeal and Bacterial Type Strains, Phase II (KMG-II): from individual species to whole genera.</title>
        <authorList>
            <person name="Goeker M."/>
        </authorList>
    </citation>
    <scope>NUCLEOTIDE SEQUENCE [LARGE SCALE GENOMIC DNA]</scope>
    <source>
        <strain evidence="2 3">DSM 15099</strain>
    </source>
</reference>
<dbReference type="OrthoDB" id="9777257at2"/>
<organism evidence="2 3">
    <name type="scientific">Clostridium algidicarnis DSM 15099</name>
    <dbReference type="NCBI Taxonomy" id="1121295"/>
    <lineage>
        <taxon>Bacteria</taxon>
        <taxon>Bacillati</taxon>
        <taxon>Bacillota</taxon>
        <taxon>Clostridia</taxon>
        <taxon>Eubacteriales</taxon>
        <taxon>Clostridiaceae</taxon>
        <taxon>Clostridium</taxon>
    </lineage>
</organism>
<dbReference type="STRING" id="37659.GCA_000703125_01397"/>
<dbReference type="Proteomes" id="UP000239863">
    <property type="component" value="Unassembled WGS sequence"/>
</dbReference>
<dbReference type="InterPro" id="IPR007848">
    <property type="entry name" value="Small_mtfrase_dom"/>
</dbReference>
<dbReference type="SUPFAM" id="SSF53335">
    <property type="entry name" value="S-adenosyl-L-methionine-dependent methyltransferases"/>
    <property type="match status" value="1"/>
</dbReference>
<dbReference type="PANTHER" id="PTHR47739">
    <property type="entry name" value="TRNA1(VAL) (ADENINE(37)-N6)-METHYLTRANSFERASE"/>
    <property type="match status" value="1"/>
</dbReference>
<dbReference type="PANTHER" id="PTHR47739:SF1">
    <property type="entry name" value="TRNA1(VAL) (ADENINE(37)-N6)-METHYLTRANSFERASE"/>
    <property type="match status" value="1"/>
</dbReference>
<dbReference type="EMBL" id="PTIS01000016">
    <property type="protein sequence ID" value="PPK46390.1"/>
    <property type="molecule type" value="Genomic_DNA"/>
</dbReference>
<accession>A0A2S6FVJ9</accession>
<dbReference type="InterPro" id="IPR050210">
    <property type="entry name" value="tRNA_Adenine-N(6)_MTase"/>
</dbReference>
<comment type="caution">
    <text evidence="2">The sequence shown here is derived from an EMBL/GenBank/DDBJ whole genome shotgun (WGS) entry which is preliminary data.</text>
</comment>
<dbReference type="InterPro" id="IPR029063">
    <property type="entry name" value="SAM-dependent_MTases_sf"/>
</dbReference>
<dbReference type="Gene3D" id="3.40.50.150">
    <property type="entry name" value="Vaccinia Virus protein VP39"/>
    <property type="match status" value="1"/>
</dbReference>
<dbReference type="AlphaFoldDB" id="A0A2S6FVJ9"/>
<dbReference type="CDD" id="cd02440">
    <property type="entry name" value="AdoMet_MTases"/>
    <property type="match status" value="1"/>
</dbReference>
<evidence type="ECO:0000313" key="2">
    <source>
        <dbReference type="EMBL" id="PPK46390.1"/>
    </source>
</evidence>
<evidence type="ECO:0000259" key="1">
    <source>
        <dbReference type="Pfam" id="PF05175"/>
    </source>
</evidence>
<protein>
    <submittedName>
        <fullName evidence="2">tRNA1(Val) A37 N6-methylase TrmN6</fullName>
    </submittedName>
</protein>
<sequence length="256" mass="29239">MIEDYKNYIKEDETLDDLQLKGIHIIQKTEGFRFGVDAVLLANFAKTKRSSNIMDLCTGTGIVPLLIAGKKEFFKITAMEIQNDMVDMAKRSVIINDLKEKVDFKCADLKDLKYLKTLDKVDVLTVNPPYKVYKSGILNVSDKDAIARHEIACTLEDVIIASRILLKDNGRMFMVHRPERLADILCTMRKHKIEPKTIRLVHPNSKKAPNIVLVEGQRDGGAFLKFEPPLYIYEENGEYSEEIKNIYNEDITVKGD</sequence>
<evidence type="ECO:0000313" key="3">
    <source>
        <dbReference type="Proteomes" id="UP000239863"/>
    </source>
</evidence>
<proteinExistence type="predicted"/>
<dbReference type="GO" id="GO:0008168">
    <property type="term" value="F:methyltransferase activity"/>
    <property type="evidence" value="ECO:0007669"/>
    <property type="project" value="UniProtKB-KW"/>
</dbReference>